<evidence type="ECO:0000256" key="1">
    <source>
        <dbReference type="ARBA" id="ARBA00010552"/>
    </source>
</evidence>
<dbReference type="PANTHER" id="PTHR11803">
    <property type="entry name" value="2-IMINOBUTANOATE/2-IMINOPROPANOATE DEAMINASE RIDA"/>
    <property type="match status" value="1"/>
</dbReference>
<keyword evidence="3" id="KW-1185">Reference proteome</keyword>
<dbReference type="GO" id="GO:0019239">
    <property type="term" value="F:deaminase activity"/>
    <property type="evidence" value="ECO:0007669"/>
    <property type="project" value="TreeGrafter"/>
</dbReference>
<dbReference type="Gene3D" id="3.30.1330.40">
    <property type="entry name" value="RutC-like"/>
    <property type="match status" value="1"/>
</dbReference>
<dbReference type="PANTHER" id="PTHR11803:SF58">
    <property type="entry name" value="PROTEIN HMF1-RELATED"/>
    <property type="match status" value="1"/>
</dbReference>
<dbReference type="SUPFAM" id="SSF55298">
    <property type="entry name" value="YjgF-like"/>
    <property type="match status" value="1"/>
</dbReference>
<sequence length="131" mass="14324">MAKRTRIISPEVAEPPPQRWSNCLRVGDMVFVSGMTARVGEKIEGADEYEQSKIIFGKIQDLVEAAGGQINDVVKVTIFLVDIRNNTKVWKARSEVFSGDFPASTLVEIRALATPDTLVEIEAIAMIGSSS</sequence>
<protein>
    <submittedName>
        <fullName evidence="2">RidA family protein</fullName>
    </submittedName>
</protein>
<comment type="similarity">
    <text evidence="1">Belongs to the RutC family.</text>
</comment>
<dbReference type="RefSeq" id="WP_147850657.1">
    <property type="nucleotide sequence ID" value="NZ_VDUZ01000043.1"/>
</dbReference>
<organism evidence="2 3">
    <name type="scientific">Vineibacter terrae</name>
    <dbReference type="NCBI Taxonomy" id="2586908"/>
    <lineage>
        <taxon>Bacteria</taxon>
        <taxon>Pseudomonadati</taxon>
        <taxon>Pseudomonadota</taxon>
        <taxon>Alphaproteobacteria</taxon>
        <taxon>Hyphomicrobiales</taxon>
        <taxon>Vineibacter</taxon>
    </lineage>
</organism>
<dbReference type="InterPro" id="IPR035959">
    <property type="entry name" value="RutC-like_sf"/>
</dbReference>
<dbReference type="AlphaFoldDB" id="A0A5C8PCA8"/>
<name>A0A5C8PCA8_9HYPH</name>
<dbReference type="Pfam" id="PF01042">
    <property type="entry name" value="Ribonuc_L-PSP"/>
    <property type="match status" value="1"/>
</dbReference>
<proteinExistence type="inferred from homology"/>
<dbReference type="InterPro" id="IPR006175">
    <property type="entry name" value="YjgF/YER057c/UK114"/>
</dbReference>
<evidence type="ECO:0000313" key="2">
    <source>
        <dbReference type="EMBL" id="TXL71436.1"/>
    </source>
</evidence>
<comment type="caution">
    <text evidence="2">The sequence shown here is derived from an EMBL/GenBank/DDBJ whole genome shotgun (WGS) entry which is preliminary data.</text>
</comment>
<accession>A0A5C8PCA8</accession>
<reference evidence="2 3" key="1">
    <citation type="submission" date="2019-06" db="EMBL/GenBank/DDBJ databases">
        <title>New taxonomy in bacterial strain CC-CFT640, isolated from vineyard.</title>
        <authorList>
            <person name="Lin S.-Y."/>
            <person name="Tsai C.-F."/>
            <person name="Young C.-C."/>
        </authorList>
    </citation>
    <scope>NUCLEOTIDE SEQUENCE [LARGE SCALE GENOMIC DNA]</scope>
    <source>
        <strain evidence="2 3">CC-CFT640</strain>
    </source>
</reference>
<dbReference type="GO" id="GO:0005829">
    <property type="term" value="C:cytosol"/>
    <property type="evidence" value="ECO:0007669"/>
    <property type="project" value="TreeGrafter"/>
</dbReference>
<evidence type="ECO:0000313" key="3">
    <source>
        <dbReference type="Proteomes" id="UP000321638"/>
    </source>
</evidence>
<dbReference type="OrthoDB" id="9803101at2"/>
<dbReference type="Proteomes" id="UP000321638">
    <property type="component" value="Unassembled WGS sequence"/>
</dbReference>
<gene>
    <name evidence="2" type="ORF">FHP25_29850</name>
</gene>
<dbReference type="EMBL" id="VDUZ01000043">
    <property type="protein sequence ID" value="TXL71436.1"/>
    <property type="molecule type" value="Genomic_DNA"/>
</dbReference>
<dbReference type="CDD" id="cd00448">
    <property type="entry name" value="YjgF_YER057c_UK114_family"/>
    <property type="match status" value="1"/>
</dbReference>